<dbReference type="Gene3D" id="2.60.40.10">
    <property type="entry name" value="Immunoglobulins"/>
    <property type="match status" value="1"/>
</dbReference>
<dbReference type="Pfam" id="PF15005">
    <property type="entry name" value="IZUMO"/>
    <property type="match status" value="1"/>
</dbReference>
<feature type="domain" description="Ig-like" evidence="5">
    <location>
        <begin position="148"/>
        <end position="250"/>
    </location>
</feature>
<reference evidence="6 7" key="1">
    <citation type="submission" date="2024-01" db="EMBL/GenBank/DDBJ databases">
        <authorList>
            <person name="Alioto T."/>
            <person name="Alioto T."/>
            <person name="Gomez Garrido J."/>
        </authorList>
    </citation>
    <scope>NUCLEOTIDE SEQUENCE [LARGE SCALE GENOMIC DNA]</scope>
</reference>
<dbReference type="InterPro" id="IPR029389">
    <property type="entry name" value="IZUMO"/>
</dbReference>
<feature type="region of interest" description="Disordered" evidence="3">
    <location>
        <begin position="324"/>
        <end position="345"/>
    </location>
</feature>
<evidence type="ECO:0000259" key="5">
    <source>
        <dbReference type="PROSITE" id="PS50835"/>
    </source>
</evidence>
<feature type="signal peptide" evidence="4">
    <location>
        <begin position="1"/>
        <end position="17"/>
    </location>
</feature>
<organism evidence="6 7">
    <name type="scientific">Scomber scombrus</name>
    <name type="common">Atlantic mackerel</name>
    <name type="synonym">Scomber vernalis</name>
    <dbReference type="NCBI Taxonomy" id="13677"/>
    <lineage>
        <taxon>Eukaryota</taxon>
        <taxon>Metazoa</taxon>
        <taxon>Chordata</taxon>
        <taxon>Craniata</taxon>
        <taxon>Vertebrata</taxon>
        <taxon>Euteleostomi</taxon>
        <taxon>Actinopterygii</taxon>
        <taxon>Neopterygii</taxon>
        <taxon>Teleostei</taxon>
        <taxon>Neoteleostei</taxon>
        <taxon>Acanthomorphata</taxon>
        <taxon>Pelagiaria</taxon>
        <taxon>Scombriformes</taxon>
        <taxon>Scombridae</taxon>
        <taxon>Scomber</taxon>
    </lineage>
</organism>
<comment type="caution">
    <text evidence="6">The sequence shown here is derived from an EMBL/GenBank/DDBJ whole genome shotgun (WGS) entry which is preliminary data.</text>
</comment>
<evidence type="ECO:0000256" key="3">
    <source>
        <dbReference type="SAM" id="MobiDB-lite"/>
    </source>
</evidence>
<dbReference type="PROSITE" id="PS50835">
    <property type="entry name" value="IG_LIKE"/>
    <property type="match status" value="1"/>
</dbReference>
<comment type="similarity">
    <text evidence="1">Belongs to the Izumo family.</text>
</comment>
<evidence type="ECO:0000256" key="1">
    <source>
        <dbReference type="ARBA" id="ARBA00009633"/>
    </source>
</evidence>
<dbReference type="GO" id="GO:0005886">
    <property type="term" value="C:plasma membrane"/>
    <property type="evidence" value="ECO:0007669"/>
    <property type="project" value="TreeGrafter"/>
</dbReference>
<evidence type="ECO:0000313" key="6">
    <source>
        <dbReference type="EMBL" id="CAK6950708.1"/>
    </source>
</evidence>
<dbReference type="InterPro" id="IPR032699">
    <property type="entry name" value="Izumo-Ig"/>
</dbReference>
<evidence type="ECO:0000313" key="7">
    <source>
        <dbReference type="Proteomes" id="UP001314229"/>
    </source>
</evidence>
<dbReference type="GO" id="GO:0005102">
    <property type="term" value="F:signaling receptor binding"/>
    <property type="evidence" value="ECO:0007669"/>
    <property type="project" value="InterPro"/>
</dbReference>
<dbReference type="GO" id="GO:0035036">
    <property type="term" value="P:sperm-egg recognition"/>
    <property type="evidence" value="ECO:0007669"/>
    <property type="project" value="InterPro"/>
</dbReference>
<protein>
    <submittedName>
        <fullName evidence="6">Izumo sperm-egg fusion protein 1</fullName>
    </submittedName>
</protein>
<gene>
    <name evidence="6" type="ORF">FSCOSCO3_A022869</name>
</gene>
<sequence length="398" mass="44650">MLLMLVSLLCCVPASKGCLQCDRRIRLLHEDFILSDPSVNNQIELKKICDYAYVTYRETSQKRKGVIDPTTLYRARTEYQSEFDRFLKTQHTGSITFEATQIMEKGRKILEKHLDAFIHDGLCPNKCGLLNRRVMDCISCRYKIYICPSPTGQQDCGEYPVQAEEGGQAVLNCFLPWHRLLLGTPEYHYSWAPGEPGTKTLAESDLKALVVTADSSVVLNQLHLDEQGTYRCSLQGRNGTNFYQVTFLLTVTRLPAQTHRHFITLPSPPPGDNYSPFQTTEDLLVPVIAVVSALSVAASMGLTVVLGTVPPSWKQCELLKYKTPQNDDDSVESCEAAKEEEHTEHDRGWKIKFDVRVHIRSAGQTVYGRSAFDVVSPVEIRGEVALAPPPSQLLSINK</sequence>
<keyword evidence="7" id="KW-1185">Reference proteome</keyword>
<dbReference type="Pfam" id="PF16706">
    <property type="entry name" value="Izumo-Ig"/>
    <property type="match status" value="1"/>
</dbReference>
<feature type="compositionally biased region" description="Basic and acidic residues" evidence="3">
    <location>
        <begin position="335"/>
        <end position="345"/>
    </location>
</feature>
<dbReference type="InterPro" id="IPR032700">
    <property type="entry name" value="IZUMO1"/>
</dbReference>
<dbReference type="InterPro" id="IPR007110">
    <property type="entry name" value="Ig-like_dom"/>
</dbReference>
<dbReference type="SMART" id="SM00409">
    <property type="entry name" value="IG"/>
    <property type="match status" value="1"/>
</dbReference>
<dbReference type="InterPro" id="IPR036179">
    <property type="entry name" value="Ig-like_dom_sf"/>
</dbReference>
<accession>A0AAV1MUU6</accession>
<dbReference type="GO" id="GO:0007342">
    <property type="term" value="P:fusion of sperm to egg plasma membrane involved in single fertilization"/>
    <property type="evidence" value="ECO:0007669"/>
    <property type="project" value="InterPro"/>
</dbReference>
<keyword evidence="2 4" id="KW-0732">Signal</keyword>
<name>A0AAV1MUU6_SCOSC</name>
<evidence type="ECO:0000256" key="2">
    <source>
        <dbReference type="ARBA" id="ARBA00022729"/>
    </source>
</evidence>
<dbReference type="PANTHER" id="PTHR35540:SF1">
    <property type="entry name" value="IZUMO SPERM-EGG FUSION PROTEIN 1"/>
    <property type="match status" value="1"/>
</dbReference>
<dbReference type="GO" id="GO:0086080">
    <property type="term" value="F:protein binding involved in heterotypic cell-cell adhesion"/>
    <property type="evidence" value="ECO:0007669"/>
    <property type="project" value="TreeGrafter"/>
</dbReference>
<dbReference type="AlphaFoldDB" id="A0AAV1MUU6"/>
<dbReference type="InterPro" id="IPR003599">
    <property type="entry name" value="Ig_sub"/>
</dbReference>
<evidence type="ECO:0000256" key="4">
    <source>
        <dbReference type="SAM" id="SignalP"/>
    </source>
</evidence>
<feature type="chain" id="PRO_5043415741" evidence="4">
    <location>
        <begin position="18"/>
        <end position="398"/>
    </location>
</feature>
<dbReference type="InterPro" id="IPR013783">
    <property type="entry name" value="Ig-like_fold"/>
</dbReference>
<proteinExistence type="inferred from homology"/>
<dbReference type="GO" id="GO:0002080">
    <property type="term" value="C:acrosomal membrane"/>
    <property type="evidence" value="ECO:0007669"/>
    <property type="project" value="TreeGrafter"/>
</dbReference>
<dbReference type="EMBL" id="CAWUFR010000004">
    <property type="protein sequence ID" value="CAK6950708.1"/>
    <property type="molecule type" value="Genomic_DNA"/>
</dbReference>
<dbReference type="SUPFAM" id="SSF48726">
    <property type="entry name" value="Immunoglobulin"/>
    <property type="match status" value="1"/>
</dbReference>
<dbReference type="PANTHER" id="PTHR35540">
    <property type="entry name" value="IZUMO SPERM-EGG FUSION PROTEIN 1"/>
    <property type="match status" value="1"/>
</dbReference>
<dbReference type="Proteomes" id="UP001314229">
    <property type="component" value="Unassembled WGS sequence"/>
</dbReference>